<name>A0A1Q3A0P7_ZYGRO</name>
<evidence type="ECO:0000256" key="6">
    <source>
        <dbReference type="PIRSR" id="PIRSR601461-1"/>
    </source>
</evidence>
<dbReference type="InterPro" id="IPR033876">
    <property type="entry name" value="SAP-like"/>
</dbReference>
<dbReference type="PANTHER" id="PTHR47966">
    <property type="entry name" value="BETA-SITE APP-CLEAVING ENZYME, ISOFORM A-RELATED"/>
    <property type="match status" value="1"/>
</dbReference>
<evidence type="ECO:0000256" key="4">
    <source>
        <dbReference type="ARBA" id="ARBA00022750"/>
    </source>
</evidence>
<evidence type="ECO:0000256" key="8">
    <source>
        <dbReference type="SAM" id="SignalP"/>
    </source>
</evidence>
<dbReference type="GO" id="GO:0043171">
    <property type="term" value="P:peptide catabolic process"/>
    <property type="evidence" value="ECO:0007669"/>
    <property type="project" value="EnsemblFungi"/>
</dbReference>
<gene>
    <name evidence="10" type="ORF">ZYGR_0N06640</name>
</gene>
<comment type="caution">
    <text evidence="10">The sequence shown here is derived from an EMBL/GenBank/DDBJ whole genome shotgun (WGS) entry which is preliminary data.</text>
</comment>
<dbReference type="GO" id="GO:0006508">
    <property type="term" value="P:proteolysis"/>
    <property type="evidence" value="ECO:0007669"/>
    <property type="project" value="UniProtKB-KW"/>
</dbReference>
<dbReference type="GO" id="GO:0071444">
    <property type="term" value="P:cellular response to pheromone"/>
    <property type="evidence" value="ECO:0007669"/>
    <property type="project" value="EnsemblFungi"/>
</dbReference>
<evidence type="ECO:0000256" key="1">
    <source>
        <dbReference type="ARBA" id="ARBA00007447"/>
    </source>
</evidence>
<accession>A0A1Q3A0P7</accession>
<dbReference type="InterPro" id="IPR033121">
    <property type="entry name" value="PEPTIDASE_A1"/>
</dbReference>
<reference evidence="10 11" key="1">
    <citation type="submission" date="2016-08" db="EMBL/GenBank/DDBJ databases">
        <title>Draft genome sequence of allopolyploid Zygosaccharomyces rouxii.</title>
        <authorList>
            <person name="Watanabe J."/>
            <person name="Uehara K."/>
            <person name="Mogi Y."/>
            <person name="Tsukioka Y."/>
        </authorList>
    </citation>
    <scope>NUCLEOTIDE SEQUENCE [LARGE SCALE GENOMIC DNA]</scope>
    <source>
        <strain evidence="10 11">NBRC 110957</strain>
    </source>
</reference>
<dbReference type="GO" id="GO:0004190">
    <property type="term" value="F:aspartic-type endopeptidase activity"/>
    <property type="evidence" value="ECO:0007669"/>
    <property type="project" value="UniProtKB-KW"/>
</dbReference>
<sequence>MFNVLTIIFLSLACAFPLVKKDGSNNGGDGNSGTLMLSLKHVSDEFYSTTLEIGSPAQKLDLVVDSGSADTWVMASTNPFCSSNAKSGASKNYTYNGKAITETIDCQGLTALDVNSSSQFRDLNVGRFYINYTDGSFDDGYWATDEVSAAGAHISGLQFGVAQYASEEIPGILGLGFPRRESVRGYPGAPNKFYDNFPQMLKKDGIIDVVAYSMYLNDPNGSGGGSVLFGGVDPSKYSGDLYTFPMANQYPNIVSKPATLAVTLQGFGAQKKSEGRQETFDTNNYAVLLDSGTSLMGAPEEVVSKMAHFINKNARFSEDDGIYVMDCPPKDDDTEFVFDFGDLQIAVPVSTLILPPSGESYCGLGVLPKDGTWTLGDVFLSYAYLVFDLDNYKVSMAKAKFSGDGDQSPQIKIQTDGTIPGAKSASAKPWSSSEPSTVSGSIFTKSSNVSLPHSSNYTFCSDSTATGILKATKGTNSSQSISSTSSNFSIGSSSRNSIYTQTLTKSAHATTMVTSIACNTH</sequence>
<comment type="similarity">
    <text evidence="1">Belongs to the peptidase A1 family.</text>
</comment>
<dbReference type="OrthoDB" id="771136at2759"/>
<evidence type="ECO:0000256" key="2">
    <source>
        <dbReference type="ARBA" id="ARBA00022670"/>
    </source>
</evidence>
<proteinExistence type="inferred from homology"/>
<dbReference type="AlphaFoldDB" id="A0A1Q3A0P7"/>
<dbReference type="Pfam" id="PF00026">
    <property type="entry name" value="Asp"/>
    <property type="match status" value="1"/>
</dbReference>
<organism evidence="10 11">
    <name type="scientific">Zygosaccharomyces rouxii</name>
    <dbReference type="NCBI Taxonomy" id="4956"/>
    <lineage>
        <taxon>Eukaryota</taxon>
        <taxon>Fungi</taxon>
        <taxon>Dikarya</taxon>
        <taxon>Ascomycota</taxon>
        <taxon>Saccharomycotina</taxon>
        <taxon>Saccharomycetes</taxon>
        <taxon>Saccharomycetales</taxon>
        <taxon>Saccharomycetaceae</taxon>
        <taxon>Zygosaccharomyces</taxon>
    </lineage>
</organism>
<dbReference type="PANTHER" id="PTHR47966:SF65">
    <property type="entry name" value="ASPARTIC-TYPE ENDOPEPTIDASE"/>
    <property type="match status" value="1"/>
</dbReference>
<feature type="region of interest" description="Disordered" evidence="7">
    <location>
        <begin position="402"/>
        <end position="436"/>
    </location>
</feature>
<keyword evidence="3 8" id="KW-0732">Signal</keyword>
<protein>
    <recommendedName>
        <fullName evidence="9">Peptidase A1 domain-containing protein</fullName>
    </recommendedName>
</protein>
<feature type="compositionally biased region" description="Polar residues" evidence="7">
    <location>
        <begin position="405"/>
        <end position="417"/>
    </location>
</feature>
<feature type="chain" id="PRO_5013179475" description="Peptidase A1 domain-containing protein" evidence="8">
    <location>
        <begin position="16"/>
        <end position="521"/>
    </location>
</feature>
<dbReference type="eggNOG" id="KOG1339">
    <property type="taxonomic scope" value="Eukaryota"/>
</dbReference>
<feature type="signal peptide" evidence="8">
    <location>
        <begin position="1"/>
        <end position="15"/>
    </location>
</feature>
<dbReference type="PRINTS" id="PR00792">
    <property type="entry name" value="PEPSIN"/>
</dbReference>
<dbReference type="SUPFAM" id="SSF50630">
    <property type="entry name" value="Acid proteases"/>
    <property type="match status" value="1"/>
</dbReference>
<feature type="active site" evidence="6">
    <location>
        <position position="65"/>
    </location>
</feature>
<feature type="domain" description="Peptidase A1" evidence="9">
    <location>
        <begin position="47"/>
        <end position="397"/>
    </location>
</feature>
<dbReference type="GO" id="GO:0005576">
    <property type="term" value="C:extracellular region"/>
    <property type="evidence" value="ECO:0007669"/>
    <property type="project" value="EnsemblFungi"/>
</dbReference>
<dbReference type="GO" id="GO:0000747">
    <property type="term" value="P:conjugation with cellular fusion"/>
    <property type="evidence" value="ECO:0007669"/>
    <property type="project" value="EnsemblFungi"/>
</dbReference>
<dbReference type="CDD" id="cd05474">
    <property type="entry name" value="SAP_like"/>
    <property type="match status" value="1"/>
</dbReference>
<keyword evidence="2" id="KW-0645">Protease</keyword>
<keyword evidence="4" id="KW-0064">Aspartyl protease</keyword>
<dbReference type="Proteomes" id="UP000187013">
    <property type="component" value="Unassembled WGS sequence"/>
</dbReference>
<dbReference type="InterPro" id="IPR021109">
    <property type="entry name" value="Peptidase_aspartic_dom_sf"/>
</dbReference>
<dbReference type="Gene3D" id="2.40.70.10">
    <property type="entry name" value="Acid Proteases"/>
    <property type="match status" value="2"/>
</dbReference>
<evidence type="ECO:0000256" key="7">
    <source>
        <dbReference type="SAM" id="MobiDB-lite"/>
    </source>
</evidence>
<feature type="compositionally biased region" description="Low complexity" evidence="7">
    <location>
        <begin position="422"/>
        <end position="436"/>
    </location>
</feature>
<dbReference type="OMA" id="TSGETWI"/>
<feature type="active site" evidence="6">
    <location>
        <position position="290"/>
    </location>
</feature>
<evidence type="ECO:0000256" key="5">
    <source>
        <dbReference type="ARBA" id="ARBA00022801"/>
    </source>
</evidence>
<evidence type="ECO:0000259" key="9">
    <source>
        <dbReference type="PROSITE" id="PS51767"/>
    </source>
</evidence>
<evidence type="ECO:0000313" key="10">
    <source>
        <dbReference type="EMBL" id="GAV49257.1"/>
    </source>
</evidence>
<dbReference type="PROSITE" id="PS51767">
    <property type="entry name" value="PEPTIDASE_A1"/>
    <property type="match status" value="1"/>
</dbReference>
<evidence type="ECO:0000256" key="3">
    <source>
        <dbReference type="ARBA" id="ARBA00022729"/>
    </source>
</evidence>
<dbReference type="InterPro" id="IPR001461">
    <property type="entry name" value="Aspartic_peptidase_A1"/>
</dbReference>
<dbReference type="EMBL" id="BDGX01000014">
    <property type="protein sequence ID" value="GAV49257.1"/>
    <property type="molecule type" value="Genomic_DNA"/>
</dbReference>
<keyword evidence="5" id="KW-0378">Hydrolase</keyword>
<evidence type="ECO:0000313" key="11">
    <source>
        <dbReference type="Proteomes" id="UP000187013"/>
    </source>
</evidence>
<dbReference type="GO" id="GO:0009277">
    <property type="term" value="C:fungal-type cell wall"/>
    <property type="evidence" value="ECO:0007669"/>
    <property type="project" value="EnsemblFungi"/>
</dbReference>